<dbReference type="FunFam" id="1.20.5.500:FF:000001">
    <property type="entry name" value="Type II keratin 23"/>
    <property type="match status" value="1"/>
</dbReference>
<proteinExistence type="inferred from homology"/>
<dbReference type="GO" id="GO:0005737">
    <property type="term" value="C:cytoplasm"/>
    <property type="evidence" value="ECO:0007669"/>
    <property type="project" value="Ensembl"/>
</dbReference>
<name>A0A3Q3AA21_KRYMA</name>
<dbReference type="InterPro" id="IPR018039">
    <property type="entry name" value="IF_conserved"/>
</dbReference>
<dbReference type="SMART" id="SM01391">
    <property type="entry name" value="Filament"/>
    <property type="match status" value="1"/>
</dbReference>
<dbReference type="KEGG" id="kmr:108237771"/>
<keyword evidence="3 6" id="KW-0175">Coiled coil</keyword>
<keyword evidence="10" id="KW-1185">Reference proteome</keyword>
<dbReference type="PROSITE" id="PS00226">
    <property type="entry name" value="IF_ROD_1"/>
    <property type="match status" value="1"/>
</dbReference>
<evidence type="ECO:0000256" key="3">
    <source>
        <dbReference type="ARBA" id="ARBA00023054"/>
    </source>
</evidence>
<dbReference type="OMA" id="QYETMAT"/>
<evidence type="ECO:0000313" key="10">
    <source>
        <dbReference type="Proteomes" id="UP000264800"/>
    </source>
</evidence>
<feature type="coiled-coil region" evidence="6">
    <location>
        <begin position="295"/>
        <end position="375"/>
    </location>
</feature>
<dbReference type="GO" id="GO:0005200">
    <property type="term" value="F:structural constituent of cytoskeleton"/>
    <property type="evidence" value="ECO:0007669"/>
    <property type="project" value="TreeGrafter"/>
</dbReference>
<reference evidence="9" key="1">
    <citation type="submission" date="2025-08" db="UniProtKB">
        <authorList>
            <consortium name="Ensembl"/>
        </authorList>
    </citation>
    <scope>IDENTIFICATION</scope>
</reference>
<dbReference type="FunFam" id="1.20.5.1160:FF:000001">
    <property type="entry name" value="Keratin type II"/>
    <property type="match status" value="1"/>
</dbReference>
<dbReference type="Gene3D" id="1.20.5.500">
    <property type="entry name" value="Single helix bin"/>
    <property type="match status" value="1"/>
</dbReference>
<dbReference type="RefSeq" id="XP_017274926.1">
    <property type="nucleotide sequence ID" value="XM_017419437.3"/>
</dbReference>
<dbReference type="Gene3D" id="1.20.5.170">
    <property type="match status" value="1"/>
</dbReference>
<dbReference type="PANTHER" id="PTHR45652">
    <property type="entry name" value="GLIAL FIBRILLARY ACIDIC PROTEIN"/>
    <property type="match status" value="1"/>
</dbReference>
<feature type="coiled-coil region" evidence="6">
    <location>
        <begin position="107"/>
        <end position="241"/>
    </location>
</feature>
<dbReference type="AlphaFoldDB" id="A0A3Q3AA21"/>
<dbReference type="Proteomes" id="UP000264800">
    <property type="component" value="Unplaced"/>
</dbReference>
<dbReference type="OrthoDB" id="2441647at2759"/>
<protein>
    <recommendedName>
        <fullName evidence="1">Glial fibrillary acidic protein</fullName>
    </recommendedName>
</protein>
<dbReference type="GeneID" id="108237771"/>
<dbReference type="PROSITE" id="PS51842">
    <property type="entry name" value="IF_ROD_2"/>
    <property type="match status" value="1"/>
</dbReference>
<dbReference type="Gene3D" id="1.20.5.1160">
    <property type="entry name" value="Vasodilator-stimulated phosphoprotein"/>
    <property type="match status" value="1"/>
</dbReference>
<dbReference type="STRING" id="37003.ENSKMAP00000013363"/>
<evidence type="ECO:0000256" key="2">
    <source>
        <dbReference type="ARBA" id="ARBA00022754"/>
    </source>
</evidence>
<dbReference type="FunFam" id="1.20.5.170:FF:000002">
    <property type="entry name" value="Type I keratin KA11"/>
    <property type="match status" value="1"/>
</dbReference>
<evidence type="ECO:0000259" key="8">
    <source>
        <dbReference type="PROSITE" id="PS51842"/>
    </source>
</evidence>
<keyword evidence="2 5" id="KW-0403">Intermediate filament</keyword>
<evidence type="ECO:0000256" key="6">
    <source>
        <dbReference type="SAM" id="Coils"/>
    </source>
</evidence>
<dbReference type="InterPro" id="IPR039008">
    <property type="entry name" value="IF_rod_dom"/>
</dbReference>
<dbReference type="GO" id="GO:0045109">
    <property type="term" value="P:intermediate filament organization"/>
    <property type="evidence" value="ECO:0007669"/>
    <property type="project" value="TreeGrafter"/>
</dbReference>
<dbReference type="Ensembl" id="ENSKMAT00000013570.1">
    <property type="protein sequence ID" value="ENSKMAP00000013363.1"/>
    <property type="gene ID" value="ENSKMAG00000010022.1"/>
</dbReference>
<evidence type="ECO:0000256" key="7">
    <source>
        <dbReference type="SAM" id="MobiDB-lite"/>
    </source>
</evidence>
<organism evidence="9 10">
    <name type="scientific">Kryptolebias marmoratus</name>
    <name type="common">Mangrove killifish</name>
    <name type="synonym">Rivulus marmoratus</name>
    <dbReference type="NCBI Taxonomy" id="37003"/>
    <lineage>
        <taxon>Eukaryota</taxon>
        <taxon>Metazoa</taxon>
        <taxon>Chordata</taxon>
        <taxon>Craniata</taxon>
        <taxon>Vertebrata</taxon>
        <taxon>Euteleostomi</taxon>
        <taxon>Actinopterygii</taxon>
        <taxon>Neopterygii</taxon>
        <taxon>Teleostei</taxon>
        <taxon>Neoteleostei</taxon>
        <taxon>Acanthomorphata</taxon>
        <taxon>Ovalentaria</taxon>
        <taxon>Atherinomorphae</taxon>
        <taxon>Cyprinodontiformes</taxon>
        <taxon>Rivulidae</taxon>
        <taxon>Kryptolebias</taxon>
    </lineage>
</organism>
<dbReference type="PANTHER" id="PTHR45652:SF9">
    <property type="entry name" value="GLIAL FIBRILLARY ACIDIC PROTEIN"/>
    <property type="match status" value="1"/>
</dbReference>
<dbReference type="InterPro" id="IPR006821">
    <property type="entry name" value="Intermed_filament_DNA-bd"/>
</dbReference>
<evidence type="ECO:0000256" key="4">
    <source>
        <dbReference type="ARBA" id="ARBA00061646"/>
    </source>
</evidence>
<feature type="domain" description="IF rod" evidence="8">
    <location>
        <begin position="89"/>
        <end position="397"/>
    </location>
</feature>
<evidence type="ECO:0000256" key="5">
    <source>
        <dbReference type="RuleBase" id="RU000685"/>
    </source>
</evidence>
<evidence type="ECO:0000313" key="9">
    <source>
        <dbReference type="Ensembl" id="ENSKMAP00000013363.1"/>
    </source>
</evidence>
<dbReference type="GO" id="GO:0042995">
    <property type="term" value="C:cell projection"/>
    <property type="evidence" value="ECO:0007669"/>
    <property type="project" value="TreeGrafter"/>
</dbReference>
<dbReference type="InterPro" id="IPR050405">
    <property type="entry name" value="Intermediate_filament"/>
</dbReference>
<dbReference type="Pfam" id="PF04732">
    <property type="entry name" value="Filament_head"/>
    <property type="match status" value="1"/>
</dbReference>
<feature type="region of interest" description="Disordered" evidence="7">
    <location>
        <begin position="1"/>
        <end position="49"/>
    </location>
</feature>
<reference evidence="9" key="2">
    <citation type="submission" date="2025-09" db="UniProtKB">
        <authorList>
            <consortium name="Ensembl"/>
        </authorList>
    </citation>
    <scope>IDENTIFICATION</scope>
</reference>
<dbReference type="GO" id="GO:0045098">
    <property type="term" value="C:type III intermediate filament"/>
    <property type="evidence" value="ECO:0007669"/>
    <property type="project" value="Ensembl"/>
</dbReference>
<dbReference type="SUPFAM" id="SSF64593">
    <property type="entry name" value="Intermediate filament protein, coiled coil region"/>
    <property type="match status" value="2"/>
</dbReference>
<dbReference type="Pfam" id="PF00038">
    <property type="entry name" value="Filament"/>
    <property type="match status" value="1"/>
</dbReference>
<accession>A0A3Q3AA21</accession>
<sequence length="451" mass="51942">MESQKVQSTYRKRFGPHSSSSTGSRIGGLSSHRLSWHGTPRTLTHSSPVSRISLGSSNTALLLGSPVDRLDFSADSLLKAQYKETRTNEKMEMMGLNDRFASYIEKVRLLEQQNKVLVAELNQLKGKEPSRLGDIYQEELRDLRRQVDGLINGKARLEVERDNLAADLEKLKQRLQEEIGLRQDAENNLNAFRQDVDEAALTRVQLERKIEALQDEITFLKKVHEEEMRELQEQIMAQQVHVDLDVSKPDLTAALRDIRFQYENMATSNMQETEEWYRSKFADLTDAAGRNAEALRQAKQEANDYRRQVQVLTCDLDALRGSNESLERQLRELEDRCAMETAGYQDTVSRLEEEIQALKEEMARHLQEYQDLLNVKLALDIEIATYRKLLEGEESRITIPVQSFANLQFRETNLDTKTPEAHVKRSILVRTVETRDGEIIKESTTEHRDLP</sequence>
<evidence type="ECO:0000256" key="1">
    <source>
        <dbReference type="ARBA" id="ARBA00018571"/>
    </source>
</evidence>
<dbReference type="GeneTree" id="ENSGT00940000159539"/>
<dbReference type="CTD" id="2670"/>
<comment type="similarity">
    <text evidence="4 5">Belongs to the intermediate filament family.</text>
</comment>
<dbReference type="GO" id="GO:1904714">
    <property type="term" value="P:regulation of chaperone-mediated autophagy"/>
    <property type="evidence" value="ECO:0007669"/>
    <property type="project" value="TreeGrafter"/>
</dbReference>